<dbReference type="AlphaFoldDB" id="A0A1I6JNR2"/>
<dbReference type="Gene3D" id="3.30.70.270">
    <property type="match status" value="1"/>
</dbReference>
<proteinExistence type="predicted"/>
<dbReference type="InterPro" id="IPR035965">
    <property type="entry name" value="PAS-like_dom_sf"/>
</dbReference>
<dbReference type="InterPro" id="IPR001633">
    <property type="entry name" value="EAL_dom"/>
</dbReference>
<keyword evidence="6" id="KW-1185">Reference proteome</keyword>
<dbReference type="SMART" id="SM00052">
    <property type="entry name" value="EAL"/>
    <property type="match status" value="1"/>
</dbReference>
<dbReference type="InterPro" id="IPR052155">
    <property type="entry name" value="Biofilm_reg_signaling"/>
</dbReference>
<name>A0A1I6JNR2_9GAMM</name>
<keyword evidence="2" id="KW-0175">Coiled coil</keyword>
<evidence type="ECO:0000259" key="3">
    <source>
        <dbReference type="PROSITE" id="PS50883"/>
    </source>
</evidence>
<dbReference type="RefSeq" id="WP_092015194.1">
    <property type="nucleotide sequence ID" value="NZ_FOYW01000003.1"/>
</dbReference>
<gene>
    <name evidence="5" type="ORF">SAMN05216203_3097</name>
</gene>
<dbReference type="InterPro" id="IPR029787">
    <property type="entry name" value="Nucleotide_cyclase"/>
</dbReference>
<organism evidence="5 6">
    <name type="scientific">Marinobacter daqiaonensis</name>
    <dbReference type="NCBI Taxonomy" id="650891"/>
    <lineage>
        <taxon>Bacteria</taxon>
        <taxon>Pseudomonadati</taxon>
        <taxon>Pseudomonadota</taxon>
        <taxon>Gammaproteobacteria</taxon>
        <taxon>Pseudomonadales</taxon>
        <taxon>Marinobacteraceae</taxon>
        <taxon>Marinobacter</taxon>
    </lineage>
</organism>
<dbReference type="PANTHER" id="PTHR44757">
    <property type="entry name" value="DIGUANYLATE CYCLASE DGCP"/>
    <property type="match status" value="1"/>
</dbReference>
<dbReference type="Gene3D" id="3.20.20.450">
    <property type="entry name" value="EAL domain"/>
    <property type="match status" value="1"/>
</dbReference>
<dbReference type="Pfam" id="PF00563">
    <property type="entry name" value="EAL"/>
    <property type="match status" value="1"/>
</dbReference>
<dbReference type="FunFam" id="3.30.70.270:FF:000001">
    <property type="entry name" value="Diguanylate cyclase domain protein"/>
    <property type="match status" value="1"/>
</dbReference>
<dbReference type="SUPFAM" id="SSF141868">
    <property type="entry name" value="EAL domain-like"/>
    <property type="match status" value="1"/>
</dbReference>
<dbReference type="CDD" id="cd01949">
    <property type="entry name" value="GGDEF"/>
    <property type="match status" value="1"/>
</dbReference>
<accession>A0A1I6JNR2</accession>
<feature type="coiled-coil region" evidence="2">
    <location>
        <begin position="112"/>
        <end position="142"/>
    </location>
</feature>
<dbReference type="OrthoDB" id="9176779at2"/>
<dbReference type="EMBL" id="FOYW01000003">
    <property type="protein sequence ID" value="SFR80616.1"/>
    <property type="molecule type" value="Genomic_DNA"/>
</dbReference>
<feature type="domain" description="EAL" evidence="3">
    <location>
        <begin position="313"/>
        <end position="567"/>
    </location>
</feature>
<evidence type="ECO:0000313" key="5">
    <source>
        <dbReference type="EMBL" id="SFR80616.1"/>
    </source>
</evidence>
<evidence type="ECO:0000313" key="6">
    <source>
        <dbReference type="Proteomes" id="UP000198644"/>
    </source>
</evidence>
<dbReference type="SUPFAM" id="SSF55785">
    <property type="entry name" value="PYP-like sensor domain (PAS domain)"/>
    <property type="match status" value="1"/>
</dbReference>
<dbReference type="InterPro" id="IPR043128">
    <property type="entry name" value="Rev_trsase/Diguanyl_cyclase"/>
</dbReference>
<dbReference type="PANTHER" id="PTHR44757:SF2">
    <property type="entry name" value="BIOFILM ARCHITECTURE MAINTENANCE PROTEIN MBAA"/>
    <property type="match status" value="1"/>
</dbReference>
<dbReference type="InterPro" id="IPR035919">
    <property type="entry name" value="EAL_sf"/>
</dbReference>
<dbReference type="STRING" id="650891.SAMN05216203_3097"/>
<dbReference type="CDD" id="cd01948">
    <property type="entry name" value="EAL"/>
    <property type="match status" value="1"/>
</dbReference>
<protein>
    <submittedName>
        <fullName evidence="5">Diguanylate cyclase (GGDEF) domain-containing protein</fullName>
    </submittedName>
</protein>
<dbReference type="NCBIfam" id="TIGR00254">
    <property type="entry name" value="GGDEF"/>
    <property type="match status" value="1"/>
</dbReference>
<dbReference type="InterPro" id="IPR000160">
    <property type="entry name" value="GGDEF_dom"/>
</dbReference>
<evidence type="ECO:0000259" key="4">
    <source>
        <dbReference type="PROSITE" id="PS50887"/>
    </source>
</evidence>
<dbReference type="SMART" id="SM00267">
    <property type="entry name" value="GGDEF"/>
    <property type="match status" value="1"/>
</dbReference>
<feature type="domain" description="GGDEF" evidence="4">
    <location>
        <begin position="170"/>
        <end position="304"/>
    </location>
</feature>
<sequence length="590" mass="65755">MSRPDLFSLDDFPVGCLVSDLKRQILYSNVFFEKRFGHAAHDLAGADLFTLLTRASQIIYDSYIVPLLLREGSCDEIRLSLVSRAGDALPVVANIWRDDTGGGRIYWSLSSASRAERMFQELAEARELLQQKVAQLHTLSDTDQLTGLANRTAMTRHLSQQMSNVRAGQSAFALAFIDLDGFKKVNDQHGHQMGDKLLRRVARRMASNLRSDDLIARFGGDEFVILMHGDFSTGTAEESLNRLVQQLAEPFEVDSEPLEISASVGVTLYPQSEEIDPDQLIRQADQAMYQAKLAGRNQLCLFNADREKIQRDRNEELAAIRSGLAAGEFELYYQPKINMLTGQVLGAEALLRWNHPVLGLTGPATFLAAVNDTPVGLEMGRWVIANALAQLQDWHRQGLELPVSINIAGYHLQHPDFLADLSRMLADVSELPKQLLELEVLETSTIEDVDQISSVITACKSLGIQVSLDDFGTGYSTLGHLRDLTVDTLKIDRSFVKDMLTNAGDLAILKGVIGFARAFECNVIAEGVETWQHSQRLIDLGCEWGQGFYIARPMPAGALETWVRDWREHGFHDKFLKADSHDRVDLEEGS</sequence>
<dbReference type="GO" id="GO:0003824">
    <property type="term" value="F:catalytic activity"/>
    <property type="evidence" value="ECO:0007669"/>
    <property type="project" value="UniProtKB-ARBA"/>
</dbReference>
<dbReference type="Pfam" id="PF00990">
    <property type="entry name" value="GGDEF"/>
    <property type="match status" value="1"/>
</dbReference>
<evidence type="ECO:0000256" key="1">
    <source>
        <dbReference type="ARBA" id="ARBA00001946"/>
    </source>
</evidence>
<comment type="cofactor">
    <cofactor evidence="1">
        <name>Mg(2+)</name>
        <dbReference type="ChEBI" id="CHEBI:18420"/>
    </cofactor>
</comment>
<dbReference type="PROSITE" id="PS50883">
    <property type="entry name" value="EAL"/>
    <property type="match status" value="1"/>
</dbReference>
<dbReference type="SUPFAM" id="SSF55073">
    <property type="entry name" value="Nucleotide cyclase"/>
    <property type="match status" value="1"/>
</dbReference>
<reference evidence="5 6" key="1">
    <citation type="submission" date="2016-10" db="EMBL/GenBank/DDBJ databases">
        <authorList>
            <person name="de Groot N.N."/>
        </authorList>
    </citation>
    <scope>NUCLEOTIDE SEQUENCE [LARGE SCALE GENOMIC DNA]</scope>
    <source>
        <strain evidence="5 6">CGMCC 1.9167</strain>
    </source>
</reference>
<evidence type="ECO:0000256" key="2">
    <source>
        <dbReference type="SAM" id="Coils"/>
    </source>
</evidence>
<dbReference type="PROSITE" id="PS50887">
    <property type="entry name" value="GGDEF"/>
    <property type="match status" value="1"/>
</dbReference>
<dbReference type="Proteomes" id="UP000198644">
    <property type="component" value="Unassembled WGS sequence"/>
</dbReference>